<keyword evidence="3" id="KW-1185">Reference proteome</keyword>
<organism evidence="2 3">
    <name type="scientific">Dyadobacter arcticus</name>
    <dbReference type="NCBI Taxonomy" id="1078754"/>
    <lineage>
        <taxon>Bacteria</taxon>
        <taxon>Pseudomonadati</taxon>
        <taxon>Bacteroidota</taxon>
        <taxon>Cytophagia</taxon>
        <taxon>Cytophagales</taxon>
        <taxon>Spirosomataceae</taxon>
        <taxon>Dyadobacter</taxon>
    </lineage>
</organism>
<accession>A0ABX0UKJ8</accession>
<dbReference type="RefSeq" id="WP_167269176.1">
    <property type="nucleotide sequence ID" value="NZ_JAASQJ010000002.1"/>
</dbReference>
<comment type="caution">
    <text evidence="2">The sequence shown here is derived from an EMBL/GenBank/DDBJ whole genome shotgun (WGS) entry which is preliminary data.</text>
</comment>
<evidence type="ECO:0000313" key="2">
    <source>
        <dbReference type="EMBL" id="NIJ52604.1"/>
    </source>
</evidence>
<feature type="signal peptide" evidence="1">
    <location>
        <begin position="1"/>
        <end position="19"/>
    </location>
</feature>
<sequence length="91" mass="9948">MKSGKILCSLLLASSAGFAIGLLLAPDKGSQTRQKIRQKAEGILENEIIGYNRMVCNVKTKLDEILSGMSIKPSNVSRDWADADQKNEIII</sequence>
<keyword evidence="1" id="KW-0732">Signal</keyword>
<reference evidence="2 3" key="1">
    <citation type="submission" date="2020-03" db="EMBL/GenBank/DDBJ databases">
        <title>Genomic Encyclopedia of Type Strains, Phase IV (KMG-IV): sequencing the most valuable type-strain genomes for metagenomic binning, comparative biology and taxonomic classification.</title>
        <authorList>
            <person name="Goeker M."/>
        </authorList>
    </citation>
    <scope>NUCLEOTIDE SEQUENCE [LARGE SCALE GENOMIC DNA]</scope>
    <source>
        <strain evidence="2 3">DSM 102865</strain>
    </source>
</reference>
<proteinExistence type="predicted"/>
<dbReference type="EMBL" id="JAASQJ010000002">
    <property type="protein sequence ID" value="NIJ52604.1"/>
    <property type="molecule type" value="Genomic_DNA"/>
</dbReference>
<dbReference type="InterPro" id="IPR024623">
    <property type="entry name" value="YtxH"/>
</dbReference>
<evidence type="ECO:0000313" key="3">
    <source>
        <dbReference type="Proteomes" id="UP001179181"/>
    </source>
</evidence>
<dbReference type="Pfam" id="PF12732">
    <property type="entry name" value="YtxH"/>
    <property type="match status" value="1"/>
</dbReference>
<name>A0ABX0UKJ8_9BACT</name>
<feature type="chain" id="PRO_5047268634" evidence="1">
    <location>
        <begin position="20"/>
        <end position="91"/>
    </location>
</feature>
<gene>
    <name evidence="2" type="ORF">FHS68_001774</name>
</gene>
<dbReference type="Proteomes" id="UP001179181">
    <property type="component" value="Unassembled WGS sequence"/>
</dbReference>
<protein>
    <submittedName>
        <fullName evidence="2">Gas vesicle protein</fullName>
    </submittedName>
</protein>
<evidence type="ECO:0000256" key="1">
    <source>
        <dbReference type="SAM" id="SignalP"/>
    </source>
</evidence>